<dbReference type="EMBL" id="SMZT01000001">
    <property type="protein sequence ID" value="TDL46646.1"/>
    <property type="molecule type" value="Genomic_DNA"/>
</dbReference>
<sequence length="302" mass="31999">MSRASRRSRTAPAPAGPAGSAGPAAGSYEISTGTAELVPDAYAPGSWVLHVNGVPSSHVDPEHPERLDFEYMRWIAAVVDAHLAARPDPERLRVLHLGGGACSLARYLAHAHPAARQVVVELDGRLAELVREWFDLPRAPLLRIRVGEARTVTESLSPDTRDVVVRDVFAGAVTPEPLTTVEFARHVQRVLAPGGLYVLNCGDTRDLAGARAELAALSEVFEHLAAVADPAMLKGRRYGNIVLAASSAPLPLEGSPGAAALGRELLGGAVPAQYKDEAWVRSFVGGTPPRHDPVIEGERDGA</sequence>
<feature type="region of interest" description="Disordered" evidence="2">
    <location>
        <begin position="1"/>
        <end position="26"/>
    </location>
</feature>
<evidence type="ECO:0000313" key="3">
    <source>
        <dbReference type="EMBL" id="TDL46646.1"/>
    </source>
</evidence>
<accession>A0A4R5YMT4</accession>
<dbReference type="PANTHER" id="PTHR43317:SF1">
    <property type="entry name" value="THERMOSPERMINE SYNTHASE ACAULIS5"/>
    <property type="match status" value="1"/>
</dbReference>
<protein>
    <submittedName>
        <fullName evidence="3">Spermidine synthase</fullName>
    </submittedName>
</protein>
<dbReference type="InterPro" id="IPR029063">
    <property type="entry name" value="SAM-dependent_MTases_sf"/>
</dbReference>
<keyword evidence="1" id="KW-0620">Polyamine biosynthesis</keyword>
<dbReference type="GeneID" id="64345986"/>
<name>A0A4R5YMT4_KOCRO</name>
<dbReference type="GO" id="GO:0006596">
    <property type="term" value="P:polyamine biosynthetic process"/>
    <property type="evidence" value="ECO:0007669"/>
    <property type="project" value="UniProtKB-KW"/>
</dbReference>
<evidence type="ECO:0000256" key="1">
    <source>
        <dbReference type="ARBA" id="ARBA00023115"/>
    </source>
</evidence>
<dbReference type="Gene3D" id="3.40.50.150">
    <property type="entry name" value="Vaccinia Virus protein VP39"/>
    <property type="match status" value="1"/>
</dbReference>
<dbReference type="SUPFAM" id="SSF53335">
    <property type="entry name" value="S-adenosyl-L-methionine-dependent methyltransferases"/>
    <property type="match status" value="1"/>
</dbReference>
<comment type="caution">
    <text evidence="3">The sequence shown here is derived from an EMBL/GenBank/DDBJ whole genome shotgun (WGS) entry which is preliminary data.</text>
</comment>
<organism evidence="3 4">
    <name type="scientific">Kocuria rosea</name>
    <name type="common">Deinococcus erythromyxa</name>
    <name type="synonym">Micrococcus rubens</name>
    <dbReference type="NCBI Taxonomy" id="1275"/>
    <lineage>
        <taxon>Bacteria</taxon>
        <taxon>Bacillati</taxon>
        <taxon>Actinomycetota</taxon>
        <taxon>Actinomycetes</taxon>
        <taxon>Micrococcales</taxon>
        <taxon>Micrococcaceae</taxon>
        <taxon>Kocuria</taxon>
    </lineage>
</organism>
<evidence type="ECO:0000256" key="2">
    <source>
        <dbReference type="SAM" id="MobiDB-lite"/>
    </source>
</evidence>
<evidence type="ECO:0000313" key="4">
    <source>
        <dbReference type="Proteomes" id="UP000295163"/>
    </source>
</evidence>
<dbReference type="PANTHER" id="PTHR43317">
    <property type="entry name" value="THERMOSPERMINE SYNTHASE ACAULIS5"/>
    <property type="match status" value="1"/>
</dbReference>
<gene>
    <name evidence="3" type="ORF">E2R59_01075</name>
</gene>
<dbReference type="RefSeq" id="WP_133408915.1">
    <property type="nucleotide sequence ID" value="NZ_SMZT01000001.1"/>
</dbReference>
<dbReference type="AlphaFoldDB" id="A0A4R5YMT4"/>
<dbReference type="CDD" id="cd02440">
    <property type="entry name" value="AdoMet_MTases"/>
    <property type="match status" value="1"/>
</dbReference>
<proteinExistence type="predicted"/>
<feature type="compositionally biased region" description="Low complexity" evidence="2">
    <location>
        <begin position="10"/>
        <end position="26"/>
    </location>
</feature>
<dbReference type="Proteomes" id="UP000295163">
    <property type="component" value="Unassembled WGS sequence"/>
</dbReference>
<dbReference type="NCBIfam" id="NF037959">
    <property type="entry name" value="MFS_SpdSyn"/>
    <property type="match status" value="1"/>
</dbReference>
<reference evidence="3 4" key="1">
    <citation type="submission" date="2019-03" db="EMBL/GenBank/DDBJ databases">
        <title>Genome Sequencing and Assembly of Various Microbes Isolated from Partially Reclaimed Soil and Acid Mine Drainage (AMD) Site.</title>
        <authorList>
            <person name="Steinbock B."/>
            <person name="Bechtold R."/>
            <person name="Sevigny J.L."/>
            <person name="Thomas D."/>
            <person name="Cuthill L.R."/>
            <person name="Aveiro Johannsen E.J."/>
            <person name="Thomas K."/>
            <person name="Ghosh A."/>
        </authorList>
    </citation>
    <scope>NUCLEOTIDE SEQUENCE [LARGE SCALE GENOMIC DNA]</scope>
    <source>
        <strain evidence="3 4">S-A3</strain>
    </source>
</reference>